<feature type="compositionally biased region" description="Low complexity" evidence="1">
    <location>
        <begin position="446"/>
        <end position="457"/>
    </location>
</feature>
<feature type="region of interest" description="Disordered" evidence="1">
    <location>
        <begin position="432"/>
        <end position="519"/>
    </location>
</feature>
<feature type="transmembrane region" description="Helical" evidence="2">
    <location>
        <begin position="289"/>
        <end position="308"/>
    </location>
</feature>
<evidence type="ECO:0000256" key="2">
    <source>
        <dbReference type="SAM" id="Phobius"/>
    </source>
</evidence>
<dbReference type="OMA" id="WYAFACI"/>
<dbReference type="AlphaFoldDB" id="A0A5M3MBG9"/>
<feature type="compositionally biased region" description="Basic and acidic residues" evidence="1">
    <location>
        <begin position="488"/>
        <end position="510"/>
    </location>
</feature>
<evidence type="ECO:0000313" key="4">
    <source>
        <dbReference type="Proteomes" id="UP000053558"/>
    </source>
</evidence>
<organism evidence="3 4">
    <name type="scientific">Coniophora puteana (strain RWD-64-598)</name>
    <name type="common">Brown rot fungus</name>
    <dbReference type="NCBI Taxonomy" id="741705"/>
    <lineage>
        <taxon>Eukaryota</taxon>
        <taxon>Fungi</taxon>
        <taxon>Dikarya</taxon>
        <taxon>Basidiomycota</taxon>
        <taxon>Agaricomycotina</taxon>
        <taxon>Agaricomycetes</taxon>
        <taxon>Agaricomycetidae</taxon>
        <taxon>Boletales</taxon>
        <taxon>Coniophorineae</taxon>
        <taxon>Coniophoraceae</taxon>
        <taxon>Coniophora</taxon>
    </lineage>
</organism>
<dbReference type="Proteomes" id="UP000053558">
    <property type="component" value="Unassembled WGS sequence"/>
</dbReference>
<feature type="transmembrane region" description="Helical" evidence="2">
    <location>
        <begin position="263"/>
        <end position="283"/>
    </location>
</feature>
<sequence>MAPILHAPLQHSSFSLDASGVAGFFGGDEAISAMSTVHLFKGRRWVGWFNSPGSYTIGKCYGCLANSRWWDGLFPGPNHSPAKTFGLDGKKGPNYVGTCSGTRMRTTHLGHLFMDKCREREWKVVEVRGRRRTTPSTVSVVELGHIPSTEHVSIGPIDSALYALIPIFVSVTTCALCALVEDWWASSMILLGIVAGGVSCFVIGSGKVTLDWHNRPSPGVPPGDGFLTSTENSDIAVVLGREEVVNVLTKGRFKINLQGGPEYRLVGLAALILETQFFFQLLLIPQATLFGQIMFVASLAVSWVYTSYLSSKEKEKIQADILWGAFKKPQVRRYSLGTRGESATFTTLVLNPTDPEKVLAEFVPNDTRVWKKWRKTVSDGIKGGELRFGPADWNLNDLEKDEKQLYEGLLGSAEDAYHGYLGYLDDLKRAKEEEAKEKERQAPQRSMTQATSMSMSTLVSSGRTSMESMEKKIRKFTRSMSTLIPPRRPSESDLEKGEVSESDTETKQAYDSENSLVSS</sequence>
<feature type="compositionally biased region" description="Polar residues" evidence="1">
    <location>
        <begin position="458"/>
        <end position="467"/>
    </location>
</feature>
<proteinExistence type="predicted"/>
<dbReference type="GeneID" id="19203901"/>
<feature type="transmembrane region" description="Helical" evidence="2">
    <location>
        <begin position="187"/>
        <end position="206"/>
    </location>
</feature>
<dbReference type="EMBL" id="JH711586">
    <property type="protein sequence ID" value="EIW76356.1"/>
    <property type="molecule type" value="Genomic_DNA"/>
</dbReference>
<dbReference type="RefSeq" id="XP_007773590.1">
    <property type="nucleotide sequence ID" value="XM_007775400.1"/>
</dbReference>
<keyword evidence="2" id="KW-1133">Transmembrane helix</keyword>
<evidence type="ECO:0000313" key="3">
    <source>
        <dbReference type="EMBL" id="EIW76356.1"/>
    </source>
</evidence>
<evidence type="ECO:0000256" key="1">
    <source>
        <dbReference type="SAM" id="MobiDB-lite"/>
    </source>
</evidence>
<keyword evidence="4" id="KW-1185">Reference proteome</keyword>
<reference evidence="4" key="1">
    <citation type="journal article" date="2012" name="Science">
        <title>The Paleozoic origin of enzymatic lignin decomposition reconstructed from 31 fungal genomes.</title>
        <authorList>
            <person name="Floudas D."/>
            <person name="Binder M."/>
            <person name="Riley R."/>
            <person name="Barry K."/>
            <person name="Blanchette R.A."/>
            <person name="Henrissat B."/>
            <person name="Martinez A.T."/>
            <person name="Otillar R."/>
            <person name="Spatafora J.W."/>
            <person name="Yadav J.S."/>
            <person name="Aerts A."/>
            <person name="Benoit I."/>
            <person name="Boyd A."/>
            <person name="Carlson A."/>
            <person name="Copeland A."/>
            <person name="Coutinho P.M."/>
            <person name="de Vries R.P."/>
            <person name="Ferreira P."/>
            <person name="Findley K."/>
            <person name="Foster B."/>
            <person name="Gaskell J."/>
            <person name="Glotzer D."/>
            <person name="Gorecki P."/>
            <person name="Heitman J."/>
            <person name="Hesse C."/>
            <person name="Hori C."/>
            <person name="Igarashi K."/>
            <person name="Jurgens J.A."/>
            <person name="Kallen N."/>
            <person name="Kersten P."/>
            <person name="Kohler A."/>
            <person name="Kuees U."/>
            <person name="Kumar T.K.A."/>
            <person name="Kuo A."/>
            <person name="LaButti K."/>
            <person name="Larrondo L.F."/>
            <person name="Lindquist E."/>
            <person name="Ling A."/>
            <person name="Lombard V."/>
            <person name="Lucas S."/>
            <person name="Lundell T."/>
            <person name="Martin R."/>
            <person name="McLaughlin D.J."/>
            <person name="Morgenstern I."/>
            <person name="Morin E."/>
            <person name="Murat C."/>
            <person name="Nagy L.G."/>
            <person name="Nolan M."/>
            <person name="Ohm R.A."/>
            <person name="Patyshakuliyeva A."/>
            <person name="Rokas A."/>
            <person name="Ruiz-Duenas F.J."/>
            <person name="Sabat G."/>
            <person name="Salamov A."/>
            <person name="Samejima M."/>
            <person name="Schmutz J."/>
            <person name="Slot J.C."/>
            <person name="St John F."/>
            <person name="Stenlid J."/>
            <person name="Sun H."/>
            <person name="Sun S."/>
            <person name="Syed K."/>
            <person name="Tsang A."/>
            <person name="Wiebenga A."/>
            <person name="Young D."/>
            <person name="Pisabarro A."/>
            <person name="Eastwood D.C."/>
            <person name="Martin F."/>
            <person name="Cullen D."/>
            <person name="Grigoriev I.V."/>
            <person name="Hibbett D.S."/>
        </authorList>
    </citation>
    <scope>NUCLEOTIDE SEQUENCE [LARGE SCALE GENOMIC DNA]</scope>
    <source>
        <strain evidence="4">RWD-64-598 SS2</strain>
    </source>
</reference>
<protein>
    <submittedName>
        <fullName evidence="3">Uncharacterized protein</fullName>
    </submittedName>
</protein>
<accession>A0A5M3MBG9</accession>
<comment type="caution">
    <text evidence="3">The sequence shown here is derived from an EMBL/GenBank/DDBJ whole genome shotgun (WGS) entry which is preliminary data.</text>
</comment>
<gene>
    <name evidence="3" type="ORF">CONPUDRAFT_158379</name>
</gene>
<dbReference type="KEGG" id="cput:CONPUDRAFT_158379"/>
<keyword evidence="2" id="KW-0472">Membrane</keyword>
<name>A0A5M3MBG9_CONPW</name>
<dbReference type="OrthoDB" id="2366471at2759"/>
<keyword evidence="2" id="KW-0812">Transmembrane</keyword>
<feature type="compositionally biased region" description="Basic and acidic residues" evidence="1">
    <location>
        <begin position="432"/>
        <end position="442"/>
    </location>
</feature>